<dbReference type="Proteomes" id="UP000063699">
    <property type="component" value="Chromosome"/>
</dbReference>
<evidence type="ECO:0000313" key="1">
    <source>
        <dbReference type="EMBL" id="ALG14983.1"/>
    </source>
</evidence>
<dbReference type="KEGG" id="kphy:AOZ06_22795"/>
<organism evidence="1 2">
    <name type="scientific">Kibdelosporangium phytohabitans</name>
    <dbReference type="NCBI Taxonomy" id="860235"/>
    <lineage>
        <taxon>Bacteria</taxon>
        <taxon>Bacillati</taxon>
        <taxon>Actinomycetota</taxon>
        <taxon>Actinomycetes</taxon>
        <taxon>Pseudonocardiales</taxon>
        <taxon>Pseudonocardiaceae</taxon>
        <taxon>Kibdelosporangium</taxon>
    </lineage>
</organism>
<accession>A0A0N7F5R7</accession>
<reference evidence="1 2" key="1">
    <citation type="submission" date="2015-07" db="EMBL/GenBank/DDBJ databases">
        <title>Genome sequencing of Kibdelosporangium phytohabitans.</title>
        <authorList>
            <person name="Qin S."/>
            <person name="Xing K."/>
        </authorList>
    </citation>
    <scope>NUCLEOTIDE SEQUENCE [LARGE SCALE GENOMIC DNA]</scope>
    <source>
        <strain evidence="1 2">KLBMP1111</strain>
    </source>
</reference>
<name>A0A0N7F5R7_9PSEU</name>
<proteinExistence type="predicted"/>
<gene>
    <name evidence="1" type="ORF">AOZ06_22795</name>
</gene>
<dbReference type="AlphaFoldDB" id="A0A0N7F5R7"/>
<dbReference type="EMBL" id="CP012752">
    <property type="protein sequence ID" value="ALG14983.1"/>
    <property type="molecule type" value="Genomic_DNA"/>
</dbReference>
<evidence type="ECO:0000313" key="2">
    <source>
        <dbReference type="Proteomes" id="UP000063699"/>
    </source>
</evidence>
<keyword evidence="2" id="KW-1185">Reference proteome</keyword>
<dbReference type="STRING" id="860235.AOZ06_22795"/>
<protein>
    <submittedName>
        <fullName evidence="1">Uncharacterized protein</fullName>
    </submittedName>
</protein>
<sequence length="101" mass="11521">MTGPAAPVQRARDEDLEYLEQWALQRSGVEAYFEPGTATIVATVMLIAGDGEWTRRKIGSLEGTFRFGNQHGIPVYEVFRTGYPQRKRDYDERSRRPKTLG</sequence>